<keyword evidence="2" id="KW-1185">Reference proteome</keyword>
<dbReference type="EMBL" id="CADCSU010000156">
    <property type="protein sequence ID" value="CAA9202584.1"/>
    <property type="molecule type" value="Genomic_DNA"/>
</dbReference>
<name>A0A6J4GTH9_9FLAO</name>
<reference evidence="1 2" key="1">
    <citation type="submission" date="2020-02" db="EMBL/GenBank/DDBJ databases">
        <authorList>
            <person name="Criscuolo A."/>
        </authorList>
    </citation>
    <scope>NUCLEOTIDE SEQUENCE [LARGE SCALE GENOMIC DNA]</scope>
    <source>
        <strain evidence="1">CIP105534</strain>
    </source>
</reference>
<dbReference type="Proteomes" id="UP000479938">
    <property type="component" value="Unassembled WGS sequence"/>
</dbReference>
<protein>
    <recommendedName>
        <fullName evidence="3">Delta-60 repeat domain-containing protein</fullName>
    </recommendedName>
</protein>
<gene>
    <name evidence="1" type="ORF">FLA105534_04147</name>
</gene>
<organism evidence="1 2">
    <name type="scientific">Flavobacterium bizetiae</name>
    <dbReference type="NCBI Taxonomy" id="2704140"/>
    <lineage>
        <taxon>Bacteria</taxon>
        <taxon>Pseudomonadati</taxon>
        <taxon>Bacteroidota</taxon>
        <taxon>Flavobacteriia</taxon>
        <taxon>Flavobacteriales</taxon>
        <taxon>Flavobacteriaceae</taxon>
        <taxon>Flavobacterium</taxon>
    </lineage>
</organism>
<accession>A0A6J4GTH9</accession>
<evidence type="ECO:0008006" key="3">
    <source>
        <dbReference type="Google" id="ProtNLM"/>
    </source>
</evidence>
<dbReference type="InterPro" id="IPR013431">
    <property type="entry name" value="Delta_60_rpt"/>
</dbReference>
<evidence type="ECO:0000313" key="1">
    <source>
        <dbReference type="EMBL" id="CAA9202584.1"/>
    </source>
</evidence>
<dbReference type="AlphaFoldDB" id="A0A6J4GTH9"/>
<sequence>MIRNLLTLNTTFVIINFVCITASLETYSQQITAPFIARINLNGEQDRSYNNGAYSTFLNIKPDRVVRGFELLRGDPNIFYLCANFTNNVNEAGTPVAIKLFQNKPDPNYVPGFGFSEVDPKAEYFQTFQTYSAEYDKDKGIVLYGTGKVSGNSDFYPASYKINEQGFLDNLYREGGTFFLINSSFLNTRIKSSAVSSVKLAGSIESYKNGVTSQNVFCSSLNGNNFKVSADSIKNIEDPNVVIYKNEIYLTGTTRVPSKEYLRDGGITLAKFDINAAMVKSFGNQGKIEIPLTSSKFQTSSFTIVNDKIYMGGKMGPKGIAVVRLNIDGSLDETFAGDGISVKYLTGANIMFGDMLVNNTFIYITGSYGRSFFTYRLNLDGSFDNSYNIFEYSELNNSQGVSIASDKIEYLSPFKLIESGSTIMIAGNATIKK</sequence>
<dbReference type="Pfam" id="PF17164">
    <property type="entry name" value="DUF5122"/>
    <property type="match status" value="1"/>
</dbReference>
<dbReference type="Gene3D" id="2.80.10.50">
    <property type="match status" value="1"/>
</dbReference>
<evidence type="ECO:0000313" key="2">
    <source>
        <dbReference type="Proteomes" id="UP000479938"/>
    </source>
</evidence>
<proteinExistence type="predicted"/>